<organism evidence="1 2">
    <name type="scientific">Mucilaginibacter terrae</name>
    <dbReference type="NCBI Taxonomy" id="1955052"/>
    <lineage>
        <taxon>Bacteria</taxon>
        <taxon>Pseudomonadati</taxon>
        <taxon>Bacteroidota</taxon>
        <taxon>Sphingobacteriia</taxon>
        <taxon>Sphingobacteriales</taxon>
        <taxon>Sphingobacteriaceae</taxon>
        <taxon>Mucilaginibacter</taxon>
    </lineage>
</organism>
<evidence type="ECO:0008006" key="3">
    <source>
        <dbReference type="Google" id="ProtNLM"/>
    </source>
</evidence>
<sequence length="80" mass="9485">MNLKFFAFNRRLPKGYRIVVWQNITGQKRYSLFWGDDRLMSFNSKAEAVSYAVGMIKDIKRYQYDFENDVALLQPALLAR</sequence>
<protein>
    <recommendedName>
        <fullName evidence="3">AP2/ERF domain-containing protein</fullName>
    </recommendedName>
</protein>
<accession>A0ABU3GTB4</accession>
<comment type="caution">
    <text evidence="1">The sequence shown here is derived from an EMBL/GenBank/DDBJ whole genome shotgun (WGS) entry which is preliminary data.</text>
</comment>
<dbReference type="Proteomes" id="UP001258315">
    <property type="component" value="Unassembled WGS sequence"/>
</dbReference>
<name>A0ABU3GTB4_9SPHI</name>
<dbReference type="RefSeq" id="WP_311949759.1">
    <property type="nucleotide sequence ID" value="NZ_JAVLVU010000001.1"/>
</dbReference>
<gene>
    <name evidence="1" type="ORF">QE417_002095</name>
</gene>
<keyword evidence="2" id="KW-1185">Reference proteome</keyword>
<dbReference type="EMBL" id="JAVLVU010000001">
    <property type="protein sequence ID" value="MDT3403023.1"/>
    <property type="molecule type" value="Genomic_DNA"/>
</dbReference>
<evidence type="ECO:0000313" key="2">
    <source>
        <dbReference type="Proteomes" id="UP001258315"/>
    </source>
</evidence>
<reference evidence="2" key="1">
    <citation type="submission" date="2023-07" db="EMBL/GenBank/DDBJ databases">
        <title>Functional and genomic diversity of the sorghum phyllosphere microbiome.</title>
        <authorList>
            <person name="Shade A."/>
        </authorList>
    </citation>
    <scope>NUCLEOTIDE SEQUENCE [LARGE SCALE GENOMIC DNA]</scope>
    <source>
        <strain evidence="2">SORGH_AS_0422</strain>
    </source>
</reference>
<proteinExistence type="predicted"/>
<evidence type="ECO:0000313" key="1">
    <source>
        <dbReference type="EMBL" id="MDT3403023.1"/>
    </source>
</evidence>